<dbReference type="InterPro" id="IPR000835">
    <property type="entry name" value="HTH_MarR-typ"/>
</dbReference>
<dbReference type="Gene3D" id="1.10.10.10">
    <property type="entry name" value="Winged helix-like DNA-binding domain superfamily/Winged helix DNA-binding domain"/>
    <property type="match status" value="1"/>
</dbReference>
<dbReference type="GO" id="GO:0003700">
    <property type="term" value="F:DNA-binding transcription factor activity"/>
    <property type="evidence" value="ECO:0007669"/>
    <property type="project" value="InterPro"/>
</dbReference>
<dbReference type="PANTHER" id="PTHR42756:SF1">
    <property type="entry name" value="TRANSCRIPTIONAL REPRESSOR OF EMRAB OPERON"/>
    <property type="match status" value="1"/>
</dbReference>
<gene>
    <name evidence="5" type="ORF">XD82_0861</name>
</gene>
<evidence type="ECO:0000256" key="3">
    <source>
        <dbReference type="ARBA" id="ARBA00023163"/>
    </source>
</evidence>
<name>A0A124FSD9_9EURY</name>
<evidence type="ECO:0000256" key="2">
    <source>
        <dbReference type="ARBA" id="ARBA00023125"/>
    </source>
</evidence>
<proteinExistence type="predicted"/>
<dbReference type="Proteomes" id="UP000054323">
    <property type="component" value="Unassembled WGS sequence"/>
</dbReference>
<dbReference type="EMBL" id="LGGD01000089">
    <property type="protein sequence ID" value="KUK61977.1"/>
    <property type="molecule type" value="Genomic_DNA"/>
</dbReference>
<keyword evidence="3" id="KW-0804">Transcription</keyword>
<dbReference type="InterPro" id="IPR036388">
    <property type="entry name" value="WH-like_DNA-bd_sf"/>
</dbReference>
<accession>A0A124FSD9</accession>
<dbReference type="PROSITE" id="PS50995">
    <property type="entry name" value="HTH_MARR_2"/>
    <property type="match status" value="1"/>
</dbReference>
<dbReference type="Pfam" id="PF01047">
    <property type="entry name" value="MarR"/>
    <property type="match status" value="1"/>
</dbReference>
<dbReference type="InterPro" id="IPR036390">
    <property type="entry name" value="WH_DNA-bd_sf"/>
</dbReference>
<evidence type="ECO:0000259" key="4">
    <source>
        <dbReference type="PROSITE" id="PS50995"/>
    </source>
</evidence>
<dbReference type="PRINTS" id="PR00598">
    <property type="entry name" value="HTHMARR"/>
</dbReference>
<organism evidence="5 6">
    <name type="scientific">Methanoculleus marisnigri</name>
    <dbReference type="NCBI Taxonomy" id="2198"/>
    <lineage>
        <taxon>Archaea</taxon>
        <taxon>Methanobacteriati</taxon>
        <taxon>Methanobacteriota</taxon>
        <taxon>Stenosarchaea group</taxon>
        <taxon>Methanomicrobia</taxon>
        <taxon>Methanomicrobiales</taxon>
        <taxon>Methanomicrobiaceae</taxon>
        <taxon>Methanoculleus</taxon>
    </lineage>
</organism>
<evidence type="ECO:0000256" key="1">
    <source>
        <dbReference type="ARBA" id="ARBA00023015"/>
    </source>
</evidence>
<sequence length="165" mass="19112">MAGPTRDNPVTQWIQEIKVPAALISYTYRTIQKRFAKDLAPYNIGWGHFAILMSLYDEEGRSQDSLALSRGFDKTMIAKSVVKLEEEDLIRRQTDPEDKRVKRLYLTEKSRKLRPEMKRIGYGINDLLVKDFDEKESKVVLEYLRKIAMNASELESPLSTSPQDQ</sequence>
<keyword evidence="2" id="KW-0238">DNA-binding</keyword>
<dbReference type="SUPFAM" id="SSF46785">
    <property type="entry name" value="Winged helix' DNA-binding domain"/>
    <property type="match status" value="1"/>
</dbReference>
<dbReference type="SMART" id="SM00347">
    <property type="entry name" value="HTH_MARR"/>
    <property type="match status" value="1"/>
</dbReference>
<reference evidence="6" key="1">
    <citation type="journal article" date="2015" name="MBio">
        <title>Genome-Resolved Metagenomic Analysis Reveals Roles for Candidate Phyla and Other Microbial Community Members in Biogeochemical Transformations in Oil Reservoirs.</title>
        <authorList>
            <person name="Hu P."/>
            <person name="Tom L."/>
            <person name="Singh A."/>
            <person name="Thomas B.C."/>
            <person name="Baker B.J."/>
            <person name="Piceno Y.M."/>
            <person name="Andersen G.L."/>
            <person name="Banfield J.F."/>
        </authorList>
    </citation>
    <scope>NUCLEOTIDE SEQUENCE [LARGE SCALE GENOMIC DNA]</scope>
</reference>
<dbReference type="PATRIC" id="fig|2198.4.peg.1143"/>
<keyword evidence="1" id="KW-0805">Transcription regulation</keyword>
<dbReference type="GO" id="GO:0003677">
    <property type="term" value="F:DNA binding"/>
    <property type="evidence" value="ECO:0007669"/>
    <property type="project" value="UniProtKB-KW"/>
</dbReference>
<protein>
    <submittedName>
        <fullName evidence="5">Transcriptional regulator, MarR family</fullName>
    </submittedName>
</protein>
<dbReference type="AlphaFoldDB" id="A0A124FSD9"/>
<evidence type="ECO:0000313" key="5">
    <source>
        <dbReference type="EMBL" id="KUK61977.1"/>
    </source>
</evidence>
<evidence type="ECO:0000313" key="6">
    <source>
        <dbReference type="Proteomes" id="UP000054323"/>
    </source>
</evidence>
<comment type="caution">
    <text evidence="5">The sequence shown here is derived from an EMBL/GenBank/DDBJ whole genome shotgun (WGS) entry which is preliminary data.</text>
</comment>
<feature type="domain" description="HTH marR-type" evidence="4">
    <location>
        <begin position="20"/>
        <end position="149"/>
    </location>
</feature>
<dbReference type="PANTHER" id="PTHR42756">
    <property type="entry name" value="TRANSCRIPTIONAL REGULATOR, MARR"/>
    <property type="match status" value="1"/>
</dbReference>